<dbReference type="Proteomes" id="UP000009071">
    <property type="component" value="Chromosome"/>
</dbReference>
<sequence>MTQTLCFLEGARLRLRPVLEEDYTDEYLRWLNDPEVNRWSQRRAFPSDREQMRQYAQALAARPGQGFVLAMINKADGVHIGNISLVNIQLVHRCAEIAILIGRDEHRGQGLGGEAVHLLAGHAFAAMNMHRVFAGTFNPAFARCVEKIGWKREGVFRERIWSHGRYHDQIWLAQLRSEHAPIAALERQEGYA</sequence>
<evidence type="ECO:0000313" key="2">
    <source>
        <dbReference type="EMBL" id="BAH77538.1"/>
    </source>
</evidence>
<feature type="domain" description="N-acetyltransferase" evidence="1">
    <location>
        <begin position="13"/>
        <end position="177"/>
    </location>
</feature>
<organism evidence="2 3">
    <name type="scientific">Solidesulfovibrio magneticus (strain ATCC 700980 / DSM 13731 / RS-1)</name>
    <name type="common">Desulfovibrio magneticus</name>
    <dbReference type="NCBI Taxonomy" id="573370"/>
    <lineage>
        <taxon>Bacteria</taxon>
        <taxon>Pseudomonadati</taxon>
        <taxon>Thermodesulfobacteriota</taxon>
        <taxon>Desulfovibrionia</taxon>
        <taxon>Desulfovibrionales</taxon>
        <taxon>Desulfovibrionaceae</taxon>
        <taxon>Solidesulfovibrio</taxon>
    </lineage>
</organism>
<dbReference type="STRING" id="573370.DMR_40470"/>
<dbReference type="OrthoDB" id="9795206at2"/>
<dbReference type="PANTHER" id="PTHR43441">
    <property type="entry name" value="RIBOSOMAL-PROTEIN-SERINE ACETYLTRANSFERASE"/>
    <property type="match status" value="1"/>
</dbReference>
<dbReference type="GO" id="GO:1990189">
    <property type="term" value="F:protein N-terminal-serine acetyltransferase activity"/>
    <property type="evidence" value="ECO:0007669"/>
    <property type="project" value="TreeGrafter"/>
</dbReference>
<evidence type="ECO:0000313" key="3">
    <source>
        <dbReference type="Proteomes" id="UP000009071"/>
    </source>
</evidence>
<dbReference type="RefSeq" id="WP_015862670.1">
    <property type="nucleotide sequence ID" value="NC_012796.1"/>
</dbReference>
<name>C4XP37_SOLM1</name>
<dbReference type="Pfam" id="PF13302">
    <property type="entry name" value="Acetyltransf_3"/>
    <property type="match status" value="1"/>
</dbReference>
<dbReference type="InterPro" id="IPR051908">
    <property type="entry name" value="Ribosomal_N-acetyltransferase"/>
</dbReference>
<dbReference type="InterPro" id="IPR016181">
    <property type="entry name" value="Acyl_CoA_acyltransferase"/>
</dbReference>
<gene>
    <name evidence="2" type="ordered locus">DMR_40470</name>
</gene>
<evidence type="ECO:0000259" key="1">
    <source>
        <dbReference type="PROSITE" id="PS51186"/>
    </source>
</evidence>
<dbReference type="SUPFAM" id="SSF55729">
    <property type="entry name" value="Acyl-CoA N-acyltransferases (Nat)"/>
    <property type="match status" value="1"/>
</dbReference>
<dbReference type="AlphaFoldDB" id="C4XP37"/>
<dbReference type="HOGENOM" id="CLU_013985_3_2_7"/>
<accession>C4XP37</accession>
<dbReference type="Gene3D" id="3.40.630.30">
    <property type="match status" value="1"/>
</dbReference>
<dbReference type="PROSITE" id="PS51186">
    <property type="entry name" value="GNAT"/>
    <property type="match status" value="1"/>
</dbReference>
<dbReference type="KEGG" id="dma:DMR_40470"/>
<keyword evidence="3" id="KW-1185">Reference proteome</keyword>
<dbReference type="GO" id="GO:0005737">
    <property type="term" value="C:cytoplasm"/>
    <property type="evidence" value="ECO:0007669"/>
    <property type="project" value="TreeGrafter"/>
</dbReference>
<dbReference type="PANTHER" id="PTHR43441:SF11">
    <property type="entry name" value="RIBOSOMAL-PROTEIN-SERINE ACETYLTRANSFERASE"/>
    <property type="match status" value="1"/>
</dbReference>
<dbReference type="InterPro" id="IPR000182">
    <property type="entry name" value="GNAT_dom"/>
</dbReference>
<dbReference type="GO" id="GO:0008999">
    <property type="term" value="F:protein-N-terminal-alanine acetyltransferase activity"/>
    <property type="evidence" value="ECO:0007669"/>
    <property type="project" value="TreeGrafter"/>
</dbReference>
<dbReference type="eggNOG" id="COG1670">
    <property type="taxonomic scope" value="Bacteria"/>
</dbReference>
<dbReference type="EMBL" id="AP010904">
    <property type="protein sequence ID" value="BAH77538.1"/>
    <property type="molecule type" value="Genomic_DNA"/>
</dbReference>
<protein>
    <submittedName>
        <fullName evidence="2">Acetyltransferase</fullName>
    </submittedName>
</protein>
<reference evidence="2 3" key="1">
    <citation type="journal article" date="2009" name="Genome Res.">
        <title>Whole genome sequence of Desulfovibrio magneticus strain RS-1 revealed common gene clusters in magnetotactic bacteria.</title>
        <authorList>
            <person name="Nakazawa H."/>
            <person name="Arakaki A."/>
            <person name="Narita-Yamada S."/>
            <person name="Yashiro I."/>
            <person name="Jinno K."/>
            <person name="Aoki N."/>
            <person name="Tsuruyama A."/>
            <person name="Okamura Y."/>
            <person name="Tanikawa S."/>
            <person name="Fujita N."/>
            <person name="Takeyama H."/>
            <person name="Matsunaga T."/>
        </authorList>
    </citation>
    <scope>NUCLEOTIDE SEQUENCE [LARGE SCALE GENOMIC DNA]</scope>
    <source>
        <strain evidence="3">ATCC 700980 / DSM 13731 / RS-1</strain>
    </source>
</reference>
<proteinExistence type="predicted"/>